<gene>
    <name evidence="4" type="ORF">EC841_107299</name>
</gene>
<reference evidence="4 5" key="1">
    <citation type="submission" date="2019-03" db="EMBL/GenBank/DDBJ databases">
        <title>Genomic analyses of the natural microbiome of Caenorhabditis elegans.</title>
        <authorList>
            <person name="Samuel B."/>
        </authorList>
    </citation>
    <scope>NUCLEOTIDE SEQUENCE [LARGE SCALE GENOMIC DNA]</scope>
    <source>
        <strain evidence="4 5">JUb54</strain>
    </source>
</reference>
<dbReference type="AlphaFoldDB" id="A0ABD7QFT4"/>
<comment type="caution">
    <text evidence="4">The sequence shown here is derived from an EMBL/GenBank/DDBJ whole genome shotgun (WGS) entry which is preliminary data.</text>
</comment>
<feature type="DNA-binding region" description="OmpR/PhoB-type" evidence="2">
    <location>
        <begin position="12"/>
        <end position="116"/>
    </location>
</feature>
<dbReference type="EMBL" id="SLYQ01000007">
    <property type="protein sequence ID" value="TCQ71697.1"/>
    <property type="molecule type" value="Genomic_DNA"/>
</dbReference>
<keyword evidence="1 2" id="KW-0238">DNA-binding</keyword>
<dbReference type="GO" id="GO:0003677">
    <property type="term" value="F:DNA binding"/>
    <property type="evidence" value="ECO:0007669"/>
    <property type="project" value="UniProtKB-UniRule"/>
</dbReference>
<evidence type="ECO:0000256" key="1">
    <source>
        <dbReference type="ARBA" id="ARBA00023125"/>
    </source>
</evidence>
<organism evidence="4 5">
    <name type="scientific">Raoultella ornithinolytica</name>
    <name type="common">Klebsiella ornithinolytica</name>
    <dbReference type="NCBI Taxonomy" id="54291"/>
    <lineage>
        <taxon>Bacteria</taxon>
        <taxon>Pseudomonadati</taxon>
        <taxon>Pseudomonadota</taxon>
        <taxon>Gammaproteobacteria</taxon>
        <taxon>Enterobacterales</taxon>
        <taxon>Enterobacteriaceae</taxon>
        <taxon>Klebsiella/Raoultella group</taxon>
        <taxon>Raoultella</taxon>
    </lineage>
</organism>
<accession>A0ABD7QFT4</accession>
<evidence type="ECO:0000259" key="3">
    <source>
        <dbReference type="PROSITE" id="PS51755"/>
    </source>
</evidence>
<dbReference type="Gene3D" id="1.10.10.10">
    <property type="entry name" value="Winged helix-like DNA-binding domain superfamily/Winged helix DNA-binding domain"/>
    <property type="match status" value="1"/>
</dbReference>
<dbReference type="Proteomes" id="UP000295263">
    <property type="component" value="Unassembled WGS sequence"/>
</dbReference>
<name>A0ABD7QFT4_RAOOR</name>
<dbReference type="InterPro" id="IPR016032">
    <property type="entry name" value="Sig_transdc_resp-reg_C-effctor"/>
</dbReference>
<dbReference type="SMART" id="SM00862">
    <property type="entry name" value="Trans_reg_C"/>
    <property type="match status" value="1"/>
</dbReference>
<dbReference type="PROSITE" id="PS51755">
    <property type="entry name" value="OMPR_PHOB"/>
    <property type="match status" value="1"/>
</dbReference>
<dbReference type="InterPro" id="IPR036388">
    <property type="entry name" value="WH-like_DNA-bd_sf"/>
</dbReference>
<dbReference type="SUPFAM" id="SSF46894">
    <property type="entry name" value="C-terminal effector domain of the bipartite response regulators"/>
    <property type="match status" value="1"/>
</dbReference>
<dbReference type="InterPro" id="IPR001867">
    <property type="entry name" value="OmpR/PhoB-type_DNA-bd"/>
</dbReference>
<protein>
    <submittedName>
        <fullName evidence="4">DNA-binding winged helix-turn-helix (WHTH) protein</fullName>
    </submittedName>
</protein>
<evidence type="ECO:0000313" key="5">
    <source>
        <dbReference type="Proteomes" id="UP000295263"/>
    </source>
</evidence>
<sequence>MLSPEIFADCMHKHYIINGIVEFHPVDGTLRDLSNPDRVVVLNSPAGRCLLLLIERAGTIVTQQECMDIVWQRRGMLVSPNTYYQNISVLRKGLKKIGFQNDPIVTIPRIGLTLASETTITIKEVPRQASEDHEYDTARSDDAIISLAEPIAQSTIAVYSPRRMRWWTKVLLVVLLFSGAGVINHSFSRSNFFIDDYYFLSTVGACRVYLANSIQAQDERAMALAYVGQFKDGCVNYPWVYIGRYTQLPRASVIRCDRSMKEPNRCISDYFIEDR</sequence>
<evidence type="ECO:0000313" key="4">
    <source>
        <dbReference type="EMBL" id="TCQ71697.1"/>
    </source>
</evidence>
<dbReference type="Pfam" id="PF00486">
    <property type="entry name" value="Trans_reg_C"/>
    <property type="match status" value="1"/>
</dbReference>
<proteinExistence type="predicted"/>
<evidence type="ECO:0000256" key="2">
    <source>
        <dbReference type="PROSITE-ProRule" id="PRU01091"/>
    </source>
</evidence>
<feature type="domain" description="OmpR/PhoB-type" evidence="3">
    <location>
        <begin position="12"/>
        <end position="116"/>
    </location>
</feature>